<proteinExistence type="predicted"/>
<reference evidence="2" key="1">
    <citation type="submission" date="2020-05" db="EMBL/GenBank/DDBJ databases">
        <authorList>
            <person name="Chiriac C."/>
            <person name="Salcher M."/>
            <person name="Ghai R."/>
            <person name="Kavagutti S V."/>
        </authorList>
    </citation>
    <scope>NUCLEOTIDE SEQUENCE</scope>
</reference>
<accession>A0A6J5S600</accession>
<name>A0A6J5S600_9CAUD</name>
<dbReference type="EMBL" id="LR797335">
    <property type="protein sequence ID" value="CAB4203948.1"/>
    <property type="molecule type" value="Genomic_DNA"/>
</dbReference>
<organism evidence="2">
    <name type="scientific">uncultured Caudovirales phage</name>
    <dbReference type="NCBI Taxonomy" id="2100421"/>
    <lineage>
        <taxon>Viruses</taxon>
        <taxon>Duplodnaviria</taxon>
        <taxon>Heunggongvirae</taxon>
        <taxon>Uroviricota</taxon>
        <taxon>Caudoviricetes</taxon>
        <taxon>Peduoviridae</taxon>
        <taxon>Maltschvirus</taxon>
        <taxon>Maltschvirus maltsch</taxon>
    </lineage>
</organism>
<dbReference type="EMBL" id="LR797063">
    <property type="protein sequence ID" value="CAB4184912.1"/>
    <property type="molecule type" value="Genomic_DNA"/>
</dbReference>
<gene>
    <name evidence="1" type="ORF">UFOVP1112_46</name>
    <name evidence="2" type="ORF">UFOVP1385_19</name>
    <name evidence="3" type="ORF">UFOVP1478_23</name>
</gene>
<protein>
    <submittedName>
        <fullName evidence="2">Uncharacterized protein</fullName>
    </submittedName>
</protein>
<evidence type="ECO:0000313" key="1">
    <source>
        <dbReference type="EMBL" id="CAB4184912.1"/>
    </source>
</evidence>
<sequence length="76" mass="9061">MNELLPIEKKLIEYFELSMNVVVLYFKRENENEAVKPLVSFLDTHQDFKKRVLLELSPARIDELKELTIIKHFGKQ</sequence>
<evidence type="ECO:0000313" key="2">
    <source>
        <dbReference type="EMBL" id="CAB4203948.1"/>
    </source>
</evidence>
<evidence type="ECO:0000313" key="3">
    <source>
        <dbReference type="EMBL" id="CAB4215391.1"/>
    </source>
</evidence>
<dbReference type="EMBL" id="LR797425">
    <property type="protein sequence ID" value="CAB4215391.1"/>
    <property type="molecule type" value="Genomic_DNA"/>
</dbReference>